<sequence length="58" mass="6677">MEKKVPSIENGTMAGNFDEVKELGKQMERMRDGLELAEDDRITDPIQVDEPEDKIKKQ</sequence>
<gene>
    <name evidence="2" type="ORF">ABIA69_004662</name>
</gene>
<comment type="caution">
    <text evidence="2">The sequence shown here is derived from an EMBL/GenBank/DDBJ whole genome shotgun (WGS) entry which is preliminary data.</text>
</comment>
<keyword evidence="3" id="KW-1185">Reference proteome</keyword>
<evidence type="ECO:0000313" key="3">
    <source>
        <dbReference type="Proteomes" id="UP001549363"/>
    </source>
</evidence>
<reference evidence="2 3" key="1">
    <citation type="submission" date="2024-06" db="EMBL/GenBank/DDBJ databases">
        <title>Sorghum-associated microbial communities from plants grown in Nebraska, USA.</title>
        <authorList>
            <person name="Schachtman D."/>
        </authorList>
    </citation>
    <scope>NUCLEOTIDE SEQUENCE [LARGE SCALE GENOMIC DNA]</scope>
    <source>
        <strain evidence="2 3">736</strain>
    </source>
</reference>
<proteinExistence type="predicted"/>
<accession>A0ABV2PR85</accession>
<feature type="compositionally biased region" description="Basic and acidic residues" evidence="1">
    <location>
        <begin position="34"/>
        <end position="43"/>
    </location>
</feature>
<dbReference type="EMBL" id="JBEPSB010000042">
    <property type="protein sequence ID" value="MET4563465.1"/>
    <property type="molecule type" value="Genomic_DNA"/>
</dbReference>
<evidence type="ECO:0008006" key="4">
    <source>
        <dbReference type="Google" id="ProtNLM"/>
    </source>
</evidence>
<dbReference type="RefSeq" id="WP_167396019.1">
    <property type="nucleotide sequence ID" value="NZ_JBEPSB010000042.1"/>
</dbReference>
<dbReference type="Proteomes" id="UP001549363">
    <property type="component" value="Unassembled WGS sequence"/>
</dbReference>
<protein>
    <recommendedName>
        <fullName evidence="4">Multidrug ABC transporter ATPase</fullName>
    </recommendedName>
</protein>
<evidence type="ECO:0000256" key="1">
    <source>
        <dbReference type="SAM" id="MobiDB-lite"/>
    </source>
</evidence>
<evidence type="ECO:0000313" key="2">
    <source>
        <dbReference type="EMBL" id="MET4563465.1"/>
    </source>
</evidence>
<organism evidence="2 3">
    <name type="scientific">Lysinibacillus parviboronicapiens</name>
    <dbReference type="NCBI Taxonomy" id="436516"/>
    <lineage>
        <taxon>Bacteria</taxon>
        <taxon>Bacillati</taxon>
        <taxon>Bacillota</taxon>
        <taxon>Bacilli</taxon>
        <taxon>Bacillales</taxon>
        <taxon>Bacillaceae</taxon>
        <taxon>Lysinibacillus</taxon>
    </lineage>
</organism>
<feature type="region of interest" description="Disordered" evidence="1">
    <location>
        <begin position="34"/>
        <end position="58"/>
    </location>
</feature>
<name>A0ABV2PR85_9BACI</name>